<dbReference type="OrthoDB" id="9767603at2"/>
<evidence type="ECO:0000256" key="1">
    <source>
        <dbReference type="SAM" id="MobiDB-lite"/>
    </source>
</evidence>
<feature type="transmembrane region" description="Helical" evidence="2">
    <location>
        <begin position="299"/>
        <end position="316"/>
    </location>
</feature>
<feature type="chain" id="PRO_5013386274" description="DUF2207 domain-containing protein" evidence="3">
    <location>
        <begin position="26"/>
        <end position="708"/>
    </location>
</feature>
<evidence type="ECO:0000259" key="4">
    <source>
        <dbReference type="Pfam" id="PF09972"/>
    </source>
</evidence>
<evidence type="ECO:0000256" key="2">
    <source>
        <dbReference type="SAM" id="Phobius"/>
    </source>
</evidence>
<feature type="region of interest" description="Disordered" evidence="1">
    <location>
        <begin position="663"/>
        <end position="708"/>
    </location>
</feature>
<dbReference type="InterPro" id="IPR048389">
    <property type="entry name" value="YciQ-like_C"/>
</dbReference>
<feature type="compositionally biased region" description="Gly residues" evidence="1">
    <location>
        <begin position="689"/>
        <end position="708"/>
    </location>
</feature>
<comment type="caution">
    <text evidence="6">The sequence shown here is derived from an EMBL/GenBank/DDBJ whole genome shotgun (WGS) entry which is preliminary data.</text>
</comment>
<organism evidence="6 7">
    <name type="scientific">Serratia oryzae</name>
    <dbReference type="NCBI Taxonomy" id="2034155"/>
    <lineage>
        <taxon>Bacteria</taxon>
        <taxon>Pseudomonadati</taxon>
        <taxon>Pseudomonadota</taxon>
        <taxon>Gammaproteobacteria</taxon>
        <taxon>Enterobacterales</taxon>
        <taxon>Yersiniaceae</taxon>
        <taxon>Serratia</taxon>
    </lineage>
</organism>
<feature type="transmembrane region" description="Helical" evidence="2">
    <location>
        <begin position="522"/>
        <end position="546"/>
    </location>
</feature>
<keyword evidence="7" id="KW-1185">Reference proteome</keyword>
<gene>
    <name evidence="6" type="ORF">BMI79_05380</name>
</gene>
<feature type="domain" description="Predicted membrane protein YciQ-like C-terminal" evidence="5">
    <location>
        <begin position="515"/>
        <end position="635"/>
    </location>
</feature>
<evidence type="ECO:0000313" key="7">
    <source>
        <dbReference type="Proteomes" id="UP000216021"/>
    </source>
</evidence>
<dbReference type="STRING" id="2034155.BMI79_05380"/>
<feature type="transmembrane region" description="Helical" evidence="2">
    <location>
        <begin position="552"/>
        <end position="571"/>
    </location>
</feature>
<evidence type="ECO:0000313" key="6">
    <source>
        <dbReference type="EMBL" id="OMQ25733.1"/>
    </source>
</evidence>
<keyword evidence="2" id="KW-0812">Transmembrane</keyword>
<evidence type="ECO:0000259" key="5">
    <source>
        <dbReference type="Pfam" id="PF20990"/>
    </source>
</evidence>
<accession>A0A1S8CP46</accession>
<dbReference type="Pfam" id="PF20990">
    <property type="entry name" value="DUF2207_C"/>
    <property type="match status" value="1"/>
</dbReference>
<feature type="domain" description="DUF2207" evidence="4">
    <location>
        <begin position="76"/>
        <end position="268"/>
    </location>
</feature>
<dbReference type="Proteomes" id="UP000216021">
    <property type="component" value="Unassembled WGS sequence"/>
</dbReference>
<feature type="signal peptide" evidence="3">
    <location>
        <begin position="1"/>
        <end position="25"/>
    </location>
</feature>
<feature type="transmembrane region" description="Helical" evidence="2">
    <location>
        <begin position="466"/>
        <end position="486"/>
    </location>
</feature>
<name>A0A1S8CP46_9GAMM</name>
<feature type="compositionally biased region" description="Polar residues" evidence="1">
    <location>
        <begin position="663"/>
        <end position="672"/>
    </location>
</feature>
<reference evidence="6 7" key="1">
    <citation type="submission" date="2016-11" db="EMBL/GenBank/DDBJ databases">
        <title>Rahnella oryzae sp. nov., isolated from rice root.</title>
        <authorList>
            <person name="Zhang X.-X."/>
            <person name="Zhang J."/>
        </authorList>
    </citation>
    <scope>NUCLEOTIDE SEQUENCE [LARGE SCALE GENOMIC DNA]</scope>
    <source>
        <strain evidence="6 7">J11-6</strain>
    </source>
</reference>
<keyword evidence="2" id="KW-0472">Membrane</keyword>
<keyword evidence="3" id="KW-0732">Signal</keyword>
<dbReference type="Pfam" id="PF09972">
    <property type="entry name" value="DUF2207"/>
    <property type="match status" value="1"/>
</dbReference>
<sequence length="708" mass="77519">MASWSGRILTIFWLFLLLATGAVQATTDDLASSTAVISAVPDDNDIAISIPAAAAASESKSKAAVPSHRVRADEHILSFDTRARFETDGSMAVSESIKVLSLGQQIRRGIFRTLPLSWNRQDGKIFSVDYQIKNVLRDGVAEPFSVVKEGKTLTVRIGSAEHILAPGIYHYEIQYQIRNHFSRFPDWDELYWNVTGNDWAYAIDHASFHLELPEAGAFLNGAGKDTRLRSIDIYTGLQGAKEQNAKILPDGSVQTIQPLEQGAGLTVVYTWPRSILASAPAPEAASPLAHLLLPTVKTGALWIPLFLIIGYYLLWWRKNVTAIGLKMPPIVPLFALPAEMSPGYLRYITRRKYDDVAFSSDLLDLVAKRAVAMTVKQSQPEGVWFAKGRKVEEQWLSLQPSGNGKPLNANDKKLLSTLFVSNRKNINLSKAYQRPMQNARKWLEQRCENQQELLFSKWAKPLRRGIYLMLLIPVICGTLFNAGAAIVTIPALLFLLFGITSLSLPLKFLFSPRTILNTWGAIPLLLSLIFGAFTTFFSGVFMFGMLPLTQFPAGYVGALLVAILLCVAFAWRVPRYTQRGLNDLATAQGLKLYLGAAEKYRYQALYPPDKLVSHFERMLPYALALGVGKTWANTFAQYLSTSGAMSEVFADADWNNVHHFSQSCRSSSMDRPSSSSSSSSSGSSYSGSGSSGGGSSGGGSGGGGGGGW</sequence>
<dbReference type="AlphaFoldDB" id="A0A1S8CP46"/>
<dbReference type="InterPro" id="IPR018702">
    <property type="entry name" value="DUF2207"/>
</dbReference>
<keyword evidence="2" id="KW-1133">Transmembrane helix</keyword>
<feature type="transmembrane region" description="Helical" evidence="2">
    <location>
        <begin position="492"/>
        <end position="510"/>
    </location>
</feature>
<evidence type="ECO:0008006" key="8">
    <source>
        <dbReference type="Google" id="ProtNLM"/>
    </source>
</evidence>
<dbReference type="RefSeq" id="WP_076941129.1">
    <property type="nucleotide sequence ID" value="NZ_MOXD01000002.1"/>
</dbReference>
<feature type="compositionally biased region" description="Low complexity" evidence="1">
    <location>
        <begin position="673"/>
        <end position="688"/>
    </location>
</feature>
<evidence type="ECO:0000256" key="3">
    <source>
        <dbReference type="SAM" id="SignalP"/>
    </source>
</evidence>
<proteinExistence type="predicted"/>
<dbReference type="EMBL" id="MOXD01000002">
    <property type="protein sequence ID" value="OMQ25733.1"/>
    <property type="molecule type" value="Genomic_DNA"/>
</dbReference>
<protein>
    <recommendedName>
        <fullName evidence="8">DUF2207 domain-containing protein</fullName>
    </recommendedName>
</protein>